<feature type="compositionally biased region" description="Low complexity" evidence="1">
    <location>
        <begin position="1"/>
        <end position="15"/>
    </location>
</feature>
<evidence type="ECO:0000313" key="4">
    <source>
        <dbReference type="Proteomes" id="UP001054889"/>
    </source>
</evidence>
<dbReference type="PROSITE" id="PS51222">
    <property type="entry name" value="DCD"/>
    <property type="match status" value="1"/>
</dbReference>
<dbReference type="AlphaFoldDB" id="A0AAV5CNB4"/>
<evidence type="ECO:0000313" key="3">
    <source>
        <dbReference type="EMBL" id="GJM99553.1"/>
    </source>
</evidence>
<sequence length="313" mass="34123">MASPLAAPSSPQSRSTAPPQVAAPAPHDVANQKYSRKSATIAFLPHHRRHDHHNGGKKPLNPTPLPTSRNPSRNLKCEPSSILPSLLSLCCFLLFIYHGLRHGGWASNGGLNINRDAFQHAYPAQVRISIIWKCRPLSEDEFSPAIEENYYLPKKFYFDLSFKQRLSEGKALPSAELSQQGIPAYPDVPEFGGKAVIAVDQQKNGPADYISLSDCGNNIGNAPDSSDTENDMGVDMSSQQHIKHAIGAESNTTVPQSSVFSRIALNKQPSQAAMGPTLTQLVSSLSQKAKDWSDENGPVLNVFFLHDQGTGYR</sequence>
<dbReference type="PANTHER" id="PTHR46444:SF9">
    <property type="entry name" value="DCD (DEVELOPMENT AND CELL DEATH) DOMAIN PROTEIN"/>
    <property type="match status" value="1"/>
</dbReference>
<dbReference type="InterPro" id="IPR013989">
    <property type="entry name" value="Dev_and_cell_death_domain"/>
</dbReference>
<evidence type="ECO:0000259" key="2">
    <source>
        <dbReference type="PROSITE" id="PS51222"/>
    </source>
</evidence>
<dbReference type="Proteomes" id="UP001054889">
    <property type="component" value="Unassembled WGS sequence"/>
</dbReference>
<comment type="caution">
    <text evidence="3">The sequence shown here is derived from an EMBL/GenBank/DDBJ whole genome shotgun (WGS) entry which is preliminary data.</text>
</comment>
<dbReference type="EMBL" id="BQKI01000007">
    <property type="protein sequence ID" value="GJM99553.1"/>
    <property type="molecule type" value="Genomic_DNA"/>
</dbReference>
<accession>A0AAV5CNB4</accession>
<dbReference type="Pfam" id="PF10539">
    <property type="entry name" value="Dev_Cell_Death"/>
    <property type="match status" value="1"/>
</dbReference>
<keyword evidence="4" id="KW-1185">Reference proteome</keyword>
<dbReference type="PANTHER" id="PTHR46444">
    <property type="entry name" value="DCD (DEVELOPMENT AND CELL DEATH) DOMAIN PROTEIN-RELATED"/>
    <property type="match status" value="1"/>
</dbReference>
<organism evidence="3 4">
    <name type="scientific">Eleusine coracana subsp. coracana</name>
    <dbReference type="NCBI Taxonomy" id="191504"/>
    <lineage>
        <taxon>Eukaryota</taxon>
        <taxon>Viridiplantae</taxon>
        <taxon>Streptophyta</taxon>
        <taxon>Embryophyta</taxon>
        <taxon>Tracheophyta</taxon>
        <taxon>Spermatophyta</taxon>
        <taxon>Magnoliopsida</taxon>
        <taxon>Liliopsida</taxon>
        <taxon>Poales</taxon>
        <taxon>Poaceae</taxon>
        <taxon>PACMAD clade</taxon>
        <taxon>Chloridoideae</taxon>
        <taxon>Cynodonteae</taxon>
        <taxon>Eleusininae</taxon>
        <taxon>Eleusine</taxon>
    </lineage>
</organism>
<reference evidence="3" key="1">
    <citation type="journal article" date="2018" name="DNA Res.">
        <title>Multiple hybrid de novo genome assembly of finger millet, an orphan allotetraploid crop.</title>
        <authorList>
            <person name="Hatakeyama M."/>
            <person name="Aluri S."/>
            <person name="Balachadran M.T."/>
            <person name="Sivarajan S.R."/>
            <person name="Patrignani A."/>
            <person name="Gruter S."/>
            <person name="Poveda L."/>
            <person name="Shimizu-Inatsugi R."/>
            <person name="Baeten J."/>
            <person name="Francoijs K.J."/>
            <person name="Nataraja K.N."/>
            <person name="Reddy Y.A.N."/>
            <person name="Phadnis S."/>
            <person name="Ravikumar R.L."/>
            <person name="Schlapbach R."/>
            <person name="Sreeman S.M."/>
            <person name="Shimizu K.K."/>
        </authorList>
    </citation>
    <scope>NUCLEOTIDE SEQUENCE</scope>
</reference>
<feature type="region of interest" description="Disordered" evidence="1">
    <location>
        <begin position="1"/>
        <end position="74"/>
    </location>
</feature>
<feature type="domain" description="DCD" evidence="2">
    <location>
        <begin position="106"/>
        <end position="174"/>
    </location>
</feature>
<reference evidence="3" key="2">
    <citation type="submission" date="2021-12" db="EMBL/GenBank/DDBJ databases">
        <title>Resequencing data analysis of finger millet.</title>
        <authorList>
            <person name="Hatakeyama M."/>
            <person name="Aluri S."/>
            <person name="Balachadran M.T."/>
            <person name="Sivarajan S.R."/>
            <person name="Poveda L."/>
            <person name="Shimizu-Inatsugi R."/>
            <person name="Schlapbach R."/>
            <person name="Sreeman S.M."/>
            <person name="Shimizu K.K."/>
        </authorList>
    </citation>
    <scope>NUCLEOTIDE SEQUENCE</scope>
</reference>
<proteinExistence type="predicted"/>
<protein>
    <recommendedName>
        <fullName evidence="2">DCD domain-containing protein</fullName>
    </recommendedName>
</protein>
<dbReference type="SMART" id="SM00767">
    <property type="entry name" value="DCD"/>
    <property type="match status" value="1"/>
</dbReference>
<feature type="compositionally biased region" description="Basic residues" evidence="1">
    <location>
        <begin position="45"/>
        <end position="56"/>
    </location>
</feature>
<name>A0AAV5CNB4_ELECO</name>
<gene>
    <name evidence="3" type="primary">ga16663</name>
    <name evidence="3" type="ORF">PR202_ga16663</name>
</gene>
<evidence type="ECO:0000256" key="1">
    <source>
        <dbReference type="SAM" id="MobiDB-lite"/>
    </source>
</evidence>